<dbReference type="Proteomes" id="UP000887540">
    <property type="component" value="Unplaced"/>
</dbReference>
<evidence type="ECO:0000259" key="1">
    <source>
        <dbReference type="Pfam" id="PF24524"/>
    </source>
</evidence>
<reference evidence="3" key="1">
    <citation type="submission" date="2022-11" db="UniProtKB">
        <authorList>
            <consortium name="WormBaseParasite"/>
        </authorList>
    </citation>
    <scope>IDENTIFICATION</scope>
</reference>
<dbReference type="WBParaSite" id="ACRNAN_scaffold1309.g26334.t1">
    <property type="protein sequence ID" value="ACRNAN_scaffold1309.g26334.t1"/>
    <property type="gene ID" value="ACRNAN_scaffold1309.g26334"/>
</dbReference>
<dbReference type="AlphaFoldDB" id="A0A914CPQ9"/>
<protein>
    <recommendedName>
        <fullName evidence="1">DUF7596 domain-containing protein</fullName>
    </recommendedName>
</protein>
<dbReference type="Pfam" id="PF24524">
    <property type="entry name" value="DUF7596"/>
    <property type="match status" value="1"/>
</dbReference>
<keyword evidence="2" id="KW-1185">Reference proteome</keyword>
<evidence type="ECO:0000313" key="3">
    <source>
        <dbReference type="WBParaSite" id="ACRNAN_scaffold1309.g26334.t1"/>
    </source>
</evidence>
<organism evidence="2 3">
    <name type="scientific">Acrobeloides nanus</name>
    <dbReference type="NCBI Taxonomy" id="290746"/>
    <lineage>
        <taxon>Eukaryota</taxon>
        <taxon>Metazoa</taxon>
        <taxon>Ecdysozoa</taxon>
        <taxon>Nematoda</taxon>
        <taxon>Chromadorea</taxon>
        <taxon>Rhabditida</taxon>
        <taxon>Tylenchina</taxon>
        <taxon>Cephalobomorpha</taxon>
        <taxon>Cephaloboidea</taxon>
        <taxon>Cephalobidae</taxon>
        <taxon>Acrobeloides</taxon>
    </lineage>
</organism>
<evidence type="ECO:0000313" key="2">
    <source>
        <dbReference type="Proteomes" id="UP000887540"/>
    </source>
</evidence>
<name>A0A914CPQ9_9BILA</name>
<dbReference type="InterPro" id="IPR056017">
    <property type="entry name" value="DUF7596"/>
</dbReference>
<feature type="domain" description="DUF7596" evidence="1">
    <location>
        <begin position="16"/>
        <end position="179"/>
    </location>
</feature>
<proteinExistence type="predicted"/>
<sequence length="350" mass="40367">MFVIKKVKNKKCWQLNVSKTLFNLVKLSKFLKIIVEESENELTPVAIGVFNHCSPNQIYCSIATLDKKYADNFVNIEQLENVDLGLKNADDAHHTCFKITEVRQNEPDLSGLPQYFSAFASREVRPLHQCIVDQLIEQTIGITNMDMKRNLTVDLYAEETLPNAELPTKLWRDYDGFIVSDKNRFAEVEIEHKKLCNLLKNEVQDKELELKFEKLEGKTFSLFLDYDSDVAIMNREEFLEWLLKLNGVNGTIALNNEMRPVGYVLSRGANLIQCYAETSDIIHHLLLKHISAMSVSTISMFLRHSDDWLGKKISSEAITFKPIRRFHSRVVPANIKWNKTFVLNIGVHIF</sequence>
<accession>A0A914CPQ9</accession>